<dbReference type="Gene3D" id="3.40.50.300">
    <property type="entry name" value="P-loop containing nucleotide triphosphate hydrolases"/>
    <property type="match status" value="2"/>
</dbReference>
<proteinExistence type="predicted"/>
<accession>A0A1G9A9B1</accession>
<dbReference type="PANTHER" id="PTHR43790">
    <property type="entry name" value="CARBOHYDRATE TRANSPORT ATP-BINDING PROTEIN MG119-RELATED"/>
    <property type="match status" value="1"/>
</dbReference>
<evidence type="ECO:0000256" key="4">
    <source>
        <dbReference type="ARBA" id="ARBA00022737"/>
    </source>
</evidence>
<evidence type="ECO:0000313" key="10">
    <source>
        <dbReference type="EMBL" id="SDK23040.1"/>
    </source>
</evidence>
<dbReference type="Pfam" id="PF00005">
    <property type="entry name" value="ABC_tran"/>
    <property type="match status" value="2"/>
</dbReference>
<dbReference type="GO" id="GO:0005886">
    <property type="term" value="C:plasma membrane"/>
    <property type="evidence" value="ECO:0007669"/>
    <property type="project" value="UniProtKB-SubCell"/>
</dbReference>
<sequence length="511" mass="56683">MCIIEMYGISKTYPGVKALSNVDFTLKKGEIHSLLGENGAGKTTLMKILYGIEKPDKGVIKINGNEVKIKGPNDAINLGIGMVHQHFMLVPALTITENIVVGAEPHKGPFFDMDKAVKEVEGMIKRLGFSMDPRQKVEEISVGQQQRVEILKALYRGADILILDEPTAVLTPQEVDELFEMLKELRNKGKSVIIITHKLKETMVLADRISVLRDGHLIQTDIKPAETKVDELATFMVGREVELGVKRRAEKVGDIAFEVKNLTIKDQNIYKLKDINLSIHSGEILGIAGIEGNGQTELIEALTGLCEVDSMEMFLGDKKIEGHAIDFIQQGIGHIPEDRGLRGAVHDMTIKDNLILGYHRLKKFVNKGIFKTKEINSYADKLKEEFKIKSPNCDVHLGSLSGGNQQKVIIARVFSQNPQLVIAAQPTRGVDVGAIEYIHHRLLDLRDQGKAILLISADLDEVRTLSDKIAVIYEGKIVEKRASDDFTEAELGLLMTGDTLNIHEEGKYVSN</sequence>
<gene>
    <name evidence="10" type="ORF">SAMN05660472_01076</name>
</gene>
<dbReference type="GO" id="GO:0016887">
    <property type="term" value="F:ATP hydrolysis activity"/>
    <property type="evidence" value="ECO:0007669"/>
    <property type="project" value="InterPro"/>
</dbReference>
<evidence type="ECO:0000256" key="1">
    <source>
        <dbReference type="ARBA" id="ARBA00004202"/>
    </source>
</evidence>
<evidence type="ECO:0000259" key="9">
    <source>
        <dbReference type="PROSITE" id="PS50893"/>
    </source>
</evidence>
<dbReference type="CDD" id="cd03216">
    <property type="entry name" value="ABC_Carb_Monos_I"/>
    <property type="match status" value="1"/>
</dbReference>
<feature type="domain" description="ABC transporter" evidence="9">
    <location>
        <begin position="4"/>
        <end position="239"/>
    </location>
</feature>
<reference evidence="10 11" key="1">
    <citation type="submission" date="2016-10" db="EMBL/GenBank/DDBJ databases">
        <authorList>
            <person name="de Groot N.N."/>
        </authorList>
    </citation>
    <scope>NUCLEOTIDE SEQUENCE [LARGE SCALE GENOMIC DNA]</scope>
    <source>
        <strain evidence="10 11">DSM 18346</strain>
    </source>
</reference>
<evidence type="ECO:0000313" key="11">
    <source>
        <dbReference type="Proteomes" id="UP000198718"/>
    </source>
</evidence>
<organism evidence="10 11">
    <name type="scientific">Natronincola ferrireducens</name>
    <dbReference type="NCBI Taxonomy" id="393762"/>
    <lineage>
        <taxon>Bacteria</taxon>
        <taxon>Bacillati</taxon>
        <taxon>Bacillota</taxon>
        <taxon>Clostridia</taxon>
        <taxon>Peptostreptococcales</taxon>
        <taxon>Natronincolaceae</taxon>
        <taxon>Natronincola</taxon>
    </lineage>
</organism>
<dbReference type="GO" id="GO:0005524">
    <property type="term" value="F:ATP binding"/>
    <property type="evidence" value="ECO:0007669"/>
    <property type="project" value="UniProtKB-KW"/>
</dbReference>
<dbReference type="InterPro" id="IPR050107">
    <property type="entry name" value="ABC_carbohydrate_import_ATPase"/>
</dbReference>
<dbReference type="FunFam" id="3.40.50.300:FF:000127">
    <property type="entry name" value="Ribose import ATP-binding protein RbsA"/>
    <property type="match status" value="1"/>
</dbReference>
<keyword evidence="3" id="KW-1003">Cell membrane</keyword>
<dbReference type="RefSeq" id="WP_090551326.1">
    <property type="nucleotide sequence ID" value="NZ_FNFP01000001.1"/>
</dbReference>
<protein>
    <submittedName>
        <fullName evidence="10">Nucleoside ABC transporter ATP-binding protein</fullName>
    </submittedName>
</protein>
<dbReference type="PROSITE" id="PS50893">
    <property type="entry name" value="ABC_TRANSPORTER_2"/>
    <property type="match status" value="2"/>
</dbReference>
<comment type="subcellular location">
    <subcellularLocation>
        <location evidence="1">Cell membrane</location>
        <topology evidence="1">Peripheral membrane protein</topology>
    </subcellularLocation>
</comment>
<keyword evidence="2" id="KW-0813">Transport</keyword>
<dbReference type="InterPro" id="IPR027417">
    <property type="entry name" value="P-loop_NTPase"/>
</dbReference>
<name>A0A1G9A9B1_9FIRM</name>
<keyword evidence="11" id="KW-1185">Reference proteome</keyword>
<feature type="domain" description="ABC transporter" evidence="9">
    <location>
        <begin position="257"/>
        <end position="499"/>
    </location>
</feature>
<dbReference type="PANTHER" id="PTHR43790:SF9">
    <property type="entry name" value="GALACTOFURANOSE TRANSPORTER ATP-BINDING PROTEIN YTFR"/>
    <property type="match status" value="1"/>
</dbReference>
<dbReference type="AlphaFoldDB" id="A0A1G9A9B1"/>
<keyword evidence="5" id="KW-0547">Nucleotide-binding</keyword>
<dbReference type="CDD" id="cd03215">
    <property type="entry name" value="ABC_Carb_Monos_II"/>
    <property type="match status" value="1"/>
</dbReference>
<dbReference type="SMART" id="SM00382">
    <property type="entry name" value="AAA"/>
    <property type="match status" value="1"/>
</dbReference>
<dbReference type="STRING" id="393762.SAMN05660472_01076"/>
<keyword evidence="4" id="KW-0677">Repeat</keyword>
<evidence type="ECO:0000256" key="3">
    <source>
        <dbReference type="ARBA" id="ARBA00022475"/>
    </source>
</evidence>
<keyword evidence="7" id="KW-1278">Translocase</keyword>
<evidence type="ECO:0000256" key="6">
    <source>
        <dbReference type="ARBA" id="ARBA00022840"/>
    </source>
</evidence>
<dbReference type="SUPFAM" id="SSF52540">
    <property type="entry name" value="P-loop containing nucleoside triphosphate hydrolases"/>
    <property type="match status" value="2"/>
</dbReference>
<dbReference type="InterPro" id="IPR003439">
    <property type="entry name" value="ABC_transporter-like_ATP-bd"/>
</dbReference>
<dbReference type="OrthoDB" id="9771863at2"/>
<dbReference type="Proteomes" id="UP000198718">
    <property type="component" value="Unassembled WGS sequence"/>
</dbReference>
<evidence type="ECO:0000256" key="8">
    <source>
        <dbReference type="ARBA" id="ARBA00023136"/>
    </source>
</evidence>
<dbReference type="EMBL" id="FNFP01000001">
    <property type="protein sequence ID" value="SDK23040.1"/>
    <property type="molecule type" value="Genomic_DNA"/>
</dbReference>
<keyword evidence="8" id="KW-0472">Membrane</keyword>
<evidence type="ECO:0000256" key="2">
    <source>
        <dbReference type="ARBA" id="ARBA00022448"/>
    </source>
</evidence>
<dbReference type="PROSITE" id="PS00211">
    <property type="entry name" value="ABC_TRANSPORTER_1"/>
    <property type="match status" value="2"/>
</dbReference>
<evidence type="ECO:0000256" key="5">
    <source>
        <dbReference type="ARBA" id="ARBA00022741"/>
    </source>
</evidence>
<dbReference type="InterPro" id="IPR003593">
    <property type="entry name" value="AAA+_ATPase"/>
</dbReference>
<evidence type="ECO:0000256" key="7">
    <source>
        <dbReference type="ARBA" id="ARBA00022967"/>
    </source>
</evidence>
<dbReference type="InterPro" id="IPR017871">
    <property type="entry name" value="ABC_transporter-like_CS"/>
</dbReference>
<keyword evidence="6 10" id="KW-0067">ATP-binding</keyword>